<protein>
    <submittedName>
        <fullName evidence="2">Uncharacterized protein</fullName>
    </submittedName>
</protein>
<evidence type="ECO:0000256" key="1">
    <source>
        <dbReference type="SAM" id="MobiDB-lite"/>
    </source>
</evidence>
<sequence length="61" mass="7224">MPNQHDSVRSWLEQSKANDKKASKLAKFRTLVRKPTIQIRCKHQIKLISRIIKEIRKTTKP</sequence>
<proteinExistence type="predicted"/>
<reference evidence="2" key="1">
    <citation type="submission" date="2018-02" db="EMBL/GenBank/DDBJ databases">
        <title>Rhizophora mucronata_Transcriptome.</title>
        <authorList>
            <person name="Meera S.P."/>
            <person name="Sreeshan A."/>
            <person name="Augustine A."/>
        </authorList>
    </citation>
    <scope>NUCLEOTIDE SEQUENCE</scope>
    <source>
        <tissue evidence="2">Leaf</tissue>
    </source>
</reference>
<accession>A0A2P2M601</accession>
<organism evidence="2">
    <name type="scientific">Rhizophora mucronata</name>
    <name type="common">Asiatic mangrove</name>
    <dbReference type="NCBI Taxonomy" id="61149"/>
    <lineage>
        <taxon>Eukaryota</taxon>
        <taxon>Viridiplantae</taxon>
        <taxon>Streptophyta</taxon>
        <taxon>Embryophyta</taxon>
        <taxon>Tracheophyta</taxon>
        <taxon>Spermatophyta</taxon>
        <taxon>Magnoliopsida</taxon>
        <taxon>eudicotyledons</taxon>
        <taxon>Gunneridae</taxon>
        <taxon>Pentapetalae</taxon>
        <taxon>rosids</taxon>
        <taxon>fabids</taxon>
        <taxon>Malpighiales</taxon>
        <taxon>Rhizophoraceae</taxon>
        <taxon>Rhizophora</taxon>
    </lineage>
</organism>
<evidence type="ECO:0000313" key="2">
    <source>
        <dbReference type="EMBL" id="MBX25648.1"/>
    </source>
</evidence>
<dbReference type="AlphaFoldDB" id="A0A2P2M601"/>
<name>A0A2P2M601_RHIMU</name>
<dbReference type="EMBL" id="GGEC01045164">
    <property type="protein sequence ID" value="MBX25648.1"/>
    <property type="molecule type" value="Transcribed_RNA"/>
</dbReference>
<feature type="region of interest" description="Disordered" evidence="1">
    <location>
        <begin position="1"/>
        <end position="21"/>
    </location>
</feature>